<dbReference type="Proteomes" id="UP001344888">
    <property type="component" value="Unassembled WGS sequence"/>
</dbReference>
<dbReference type="AlphaFoldDB" id="A0AAW9NVX8"/>
<proteinExistence type="predicted"/>
<keyword evidence="1" id="KW-0472">Membrane</keyword>
<evidence type="ECO:0008006" key="4">
    <source>
        <dbReference type="Google" id="ProtNLM"/>
    </source>
</evidence>
<name>A0AAW9NVX8_9BACL</name>
<comment type="caution">
    <text evidence="2">The sequence shown here is derived from an EMBL/GenBank/DDBJ whole genome shotgun (WGS) entry which is preliminary data.</text>
</comment>
<protein>
    <recommendedName>
        <fullName evidence="4">ABC transporter permease</fullName>
    </recommendedName>
</protein>
<keyword evidence="3" id="KW-1185">Reference proteome</keyword>
<dbReference type="EMBL" id="JARSFG010000019">
    <property type="protein sequence ID" value="MEC1179634.1"/>
    <property type="molecule type" value="Genomic_DNA"/>
</dbReference>
<keyword evidence="1" id="KW-1133">Transmembrane helix</keyword>
<sequence length="257" mass="30215">MFINTLKYHLHSLIKPIHIWGLIATFLSYTFFVHTMYEEIMPSTTFKVLAFTFYFPIYSNLDVFRWLLLIVPLLVMIGNFMTSEIKERGIFVLLHVGSYHMWFHSLMLSVLLFTFFYFLFGFISIGFISWFLATPNGGEIALPFFNKMATSYLIGHEFFLLIFVAILLVWISIFLTFLLNQAALATILTIICSSAVQIGNYIAPNLMSYLPLTYSFLAFREMHHLPFRWSYLLILLSLMIIYLFAYIYFLKKNETIF</sequence>
<dbReference type="RefSeq" id="WP_326124117.1">
    <property type="nucleotide sequence ID" value="NZ_JARSFG010000019.1"/>
</dbReference>
<accession>A0AAW9NVX8</accession>
<organism evidence="2 3">
    <name type="scientific">Metasolibacillus meyeri</name>
    <dbReference type="NCBI Taxonomy" id="1071052"/>
    <lineage>
        <taxon>Bacteria</taxon>
        <taxon>Bacillati</taxon>
        <taxon>Bacillota</taxon>
        <taxon>Bacilli</taxon>
        <taxon>Bacillales</taxon>
        <taxon>Caryophanaceae</taxon>
        <taxon>Metasolibacillus</taxon>
    </lineage>
</organism>
<evidence type="ECO:0000313" key="3">
    <source>
        <dbReference type="Proteomes" id="UP001344888"/>
    </source>
</evidence>
<reference evidence="2 3" key="1">
    <citation type="submission" date="2023-03" db="EMBL/GenBank/DDBJ databases">
        <title>Bacillus Genome Sequencing.</title>
        <authorList>
            <person name="Dunlap C."/>
        </authorList>
    </citation>
    <scope>NUCLEOTIDE SEQUENCE [LARGE SCALE GENOMIC DNA]</scope>
    <source>
        <strain evidence="2 3">B-59205</strain>
    </source>
</reference>
<feature type="transmembrane region" description="Helical" evidence="1">
    <location>
        <begin position="102"/>
        <end position="133"/>
    </location>
</feature>
<feature type="transmembrane region" description="Helical" evidence="1">
    <location>
        <begin position="182"/>
        <end position="203"/>
    </location>
</feature>
<feature type="transmembrane region" description="Helical" evidence="1">
    <location>
        <begin position="17"/>
        <end position="37"/>
    </location>
</feature>
<feature type="transmembrane region" description="Helical" evidence="1">
    <location>
        <begin position="229"/>
        <end position="249"/>
    </location>
</feature>
<evidence type="ECO:0000313" key="2">
    <source>
        <dbReference type="EMBL" id="MEC1179634.1"/>
    </source>
</evidence>
<feature type="transmembrane region" description="Helical" evidence="1">
    <location>
        <begin position="63"/>
        <end position="81"/>
    </location>
</feature>
<gene>
    <name evidence="2" type="ORF">P9B03_14130</name>
</gene>
<feature type="transmembrane region" description="Helical" evidence="1">
    <location>
        <begin position="153"/>
        <end position="175"/>
    </location>
</feature>
<evidence type="ECO:0000256" key="1">
    <source>
        <dbReference type="SAM" id="Phobius"/>
    </source>
</evidence>
<keyword evidence="1" id="KW-0812">Transmembrane</keyword>